<keyword evidence="1" id="KW-0472">Membrane</keyword>
<feature type="transmembrane region" description="Helical" evidence="1">
    <location>
        <begin position="62"/>
        <end position="85"/>
    </location>
</feature>
<keyword evidence="3" id="KW-1185">Reference proteome</keyword>
<keyword evidence="1" id="KW-1133">Transmembrane helix</keyword>
<name>A0A2T3ZJ72_TRIA4</name>
<gene>
    <name evidence="2" type="ORF">M441DRAFT_300056</name>
</gene>
<sequence length="98" mass="10886">MARRNMGQYKKGASAKANLTYPTLLFVGLLLSTLICSLVYIFPHSLPLPRSFSSLSYYHSTFFNPLWTAIIRIRLIGLAGSFLLLSLHKTPPSSRPSG</sequence>
<accession>A0A2T3ZJ72</accession>
<organism evidence="2 3">
    <name type="scientific">Trichoderma asperellum (strain ATCC 204424 / CBS 433.97 / NBRC 101777)</name>
    <dbReference type="NCBI Taxonomy" id="1042311"/>
    <lineage>
        <taxon>Eukaryota</taxon>
        <taxon>Fungi</taxon>
        <taxon>Dikarya</taxon>
        <taxon>Ascomycota</taxon>
        <taxon>Pezizomycotina</taxon>
        <taxon>Sordariomycetes</taxon>
        <taxon>Hypocreomycetidae</taxon>
        <taxon>Hypocreales</taxon>
        <taxon>Hypocreaceae</taxon>
        <taxon>Trichoderma</taxon>
    </lineage>
</organism>
<dbReference type="EMBL" id="KZ679257">
    <property type="protein sequence ID" value="PTB44859.1"/>
    <property type="molecule type" value="Genomic_DNA"/>
</dbReference>
<evidence type="ECO:0000313" key="2">
    <source>
        <dbReference type="EMBL" id="PTB44859.1"/>
    </source>
</evidence>
<protein>
    <submittedName>
        <fullName evidence="2">Uncharacterized protein</fullName>
    </submittedName>
</protein>
<dbReference type="Proteomes" id="UP000240493">
    <property type="component" value="Unassembled WGS sequence"/>
</dbReference>
<evidence type="ECO:0000256" key="1">
    <source>
        <dbReference type="SAM" id="Phobius"/>
    </source>
</evidence>
<feature type="transmembrane region" description="Helical" evidence="1">
    <location>
        <begin position="21"/>
        <end position="42"/>
    </location>
</feature>
<dbReference type="AlphaFoldDB" id="A0A2T3ZJ72"/>
<evidence type="ECO:0000313" key="3">
    <source>
        <dbReference type="Proteomes" id="UP000240493"/>
    </source>
</evidence>
<reference evidence="2 3" key="1">
    <citation type="submission" date="2016-07" db="EMBL/GenBank/DDBJ databases">
        <title>Multiple horizontal gene transfer events from other fungi enriched the ability of initially mycotrophic Trichoderma (Ascomycota) to feed on dead plant biomass.</title>
        <authorList>
            <consortium name="DOE Joint Genome Institute"/>
            <person name="Aerts A."/>
            <person name="Atanasova L."/>
            <person name="Chenthamara K."/>
            <person name="Zhang J."/>
            <person name="Grujic M."/>
            <person name="Henrissat B."/>
            <person name="Kuo A."/>
            <person name="Salamov A."/>
            <person name="Lipzen A."/>
            <person name="Labutti K."/>
            <person name="Barry K."/>
            <person name="Miao Y."/>
            <person name="Rahimi M.J."/>
            <person name="Shen Q."/>
            <person name="Grigoriev I.V."/>
            <person name="Kubicek C.P."/>
            <person name="Druzhinina I.S."/>
        </authorList>
    </citation>
    <scope>NUCLEOTIDE SEQUENCE [LARGE SCALE GENOMIC DNA]</scope>
    <source>
        <strain evidence="2 3">CBS 433.97</strain>
    </source>
</reference>
<proteinExistence type="predicted"/>
<keyword evidence="1" id="KW-0812">Transmembrane</keyword>